<proteinExistence type="predicted"/>
<gene>
    <name evidence="1" type="ORF">BaRGS_00019991</name>
</gene>
<sequence length="176" mass="19640">MRGPSSEHGNLCPRVLRDFEDVYHIYGKGTKPPINSMALRPVFRLMLDFLHSCNPVTLKTCFIPRNSYTSLPDIAGPQALPCCDPTHRLQPPRATMSGRPGDKKGRDRVAMEKGAVLSLATNPTDFSSMLSVFVCWPLDEIPERSSPLTNGGIDFRCLRYLGWVTLHGKQRLFPLG</sequence>
<evidence type="ECO:0000313" key="2">
    <source>
        <dbReference type="Proteomes" id="UP001519460"/>
    </source>
</evidence>
<dbReference type="Proteomes" id="UP001519460">
    <property type="component" value="Unassembled WGS sequence"/>
</dbReference>
<dbReference type="AlphaFoldDB" id="A0ABD0KNR7"/>
<comment type="caution">
    <text evidence="1">The sequence shown here is derived from an EMBL/GenBank/DDBJ whole genome shotgun (WGS) entry which is preliminary data.</text>
</comment>
<reference evidence="1 2" key="1">
    <citation type="journal article" date="2023" name="Sci. Data">
        <title>Genome assembly of the Korean intertidal mud-creeper Batillaria attramentaria.</title>
        <authorList>
            <person name="Patra A.K."/>
            <person name="Ho P.T."/>
            <person name="Jun S."/>
            <person name="Lee S.J."/>
            <person name="Kim Y."/>
            <person name="Won Y.J."/>
        </authorList>
    </citation>
    <scope>NUCLEOTIDE SEQUENCE [LARGE SCALE GENOMIC DNA]</scope>
    <source>
        <strain evidence="1">Wonlab-2016</strain>
    </source>
</reference>
<evidence type="ECO:0000313" key="1">
    <source>
        <dbReference type="EMBL" id="KAK7488694.1"/>
    </source>
</evidence>
<keyword evidence="2" id="KW-1185">Reference proteome</keyword>
<organism evidence="1 2">
    <name type="scientific">Batillaria attramentaria</name>
    <dbReference type="NCBI Taxonomy" id="370345"/>
    <lineage>
        <taxon>Eukaryota</taxon>
        <taxon>Metazoa</taxon>
        <taxon>Spiralia</taxon>
        <taxon>Lophotrochozoa</taxon>
        <taxon>Mollusca</taxon>
        <taxon>Gastropoda</taxon>
        <taxon>Caenogastropoda</taxon>
        <taxon>Sorbeoconcha</taxon>
        <taxon>Cerithioidea</taxon>
        <taxon>Batillariidae</taxon>
        <taxon>Batillaria</taxon>
    </lineage>
</organism>
<name>A0ABD0KNR7_9CAEN</name>
<accession>A0ABD0KNR7</accession>
<protein>
    <submittedName>
        <fullName evidence="1">Uncharacterized protein</fullName>
    </submittedName>
</protein>
<dbReference type="EMBL" id="JACVVK020000147">
    <property type="protein sequence ID" value="KAK7488694.1"/>
    <property type="molecule type" value="Genomic_DNA"/>
</dbReference>